<sequence length="322" mass="32885">MQYRFGPFHFDPTDRRLTRDGVPVDLSSRYLDALALMIAVPGTLITKQRFMDEVWKGVPVTDEALTQAIRALRKALDDDAANPRWIETVPKHGYRFVGELEGGSSRPMAGIWSTGVAGAAGGAVAGVLGGFAYALAGWGNAFLVLVVLTGLLGAIGGAGIGLGIGVARSIASASMVSTVAGGAAGGLIVGALARLIGIDAFTLFFGKAPMAMTGALEGLILGAAVGLVVARAPQRRRSLFLLTALAGGVAGLTIAALGGRLMAGSLSLLFATFPETGIDFAMPFTFPGGLWVTVGVTTIEAIAFVALASLALSSVEKGARQP</sequence>
<evidence type="ECO:0000313" key="6">
    <source>
        <dbReference type="Proteomes" id="UP000698028"/>
    </source>
</evidence>
<feature type="transmembrane region" description="Helical" evidence="3">
    <location>
        <begin position="142"/>
        <end position="167"/>
    </location>
</feature>
<evidence type="ECO:0000256" key="1">
    <source>
        <dbReference type="ARBA" id="ARBA00023125"/>
    </source>
</evidence>
<evidence type="ECO:0000256" key="3">
    <source>
        <dbReference type="SAM" id="Phobius"/>
    </source>
</evidence>
<proteinExistence type="predicted"/>
<keyword evidence="3" id="KW-0812">Transmembrane</keyword>
<keyword evidence="3" id="KW-1133">Transmembrane helix</keyword>
<name>A0ABS6V384_9SPHN</name>
<dbReference type="Pfam" id="PF00486">
    <property type="entry name" value="Trans_reg_C"/>
    <property type="match status" value="1"/>
</dbReference>
<dbReference type="RefSeq" id="WP_218632053.1">
    <property type="nucleotide sequence ID" value="NZ_JAHVAH010000001.1"/>
</dbReference>
<feature type="transmembrane region" description="Helical" evidence="3">
    <location>
        <begin position="116"/>
        <end position="136"/>
    </location>
</feature>
<dbReference type="EMBL" id="JAHVAH010000001">
    <property type="protein sequence ID" value="MBW0144018.1"/>
    <property type="molecule type" value="Genomic_DNA"/>
</dbReference>
<feature type="DNA-binding region" description="OmpR/PhoB-type" evidence="2">
    <location>
        <begin position="1"/>
        <end position="98"/>
    </location>
</feature>
<organism evidence="5 6">
    <name type="scientific">Sphingomicrobium clamense</name>
    <dbReference type="NCBI Taxonomy" id="2851013"/>
    <lineage>
        <taxon>Bacteria</taxon>
        <taxon>Pseudomonadati</taxon>
        <taxon>Pseudomonadota</taxon>
        <taxon>Alphaproteobacteria</taxon>
        <taxon>Sphingomonadales</taxon>
        <taxon>Sphingomonadaceae</taxon>
        <taxon>Sphingomicrobium</taxon>
    </lineage>
</organism>
<gene>
    <name evidence="5" type="ORF">KTQ36_01750</name>
</gene>
<feature type="transmembrane region" description="Helical" evidence="3">
    <location>
        <begin position="179"/>
        <end position="205"/>
    </location>
</feature>
<evidence type="ECO:0000313" key="5">
    <source>
        <dbReference type="EMBL" id="MBW0144018.1"/>
    </source>
</evidence>
<keyword evidence="1 2" id="KW-0238">DNA-binding</keyword>
<keyword evidence="6" id="KW-1185">Reference proteome</keyword>
<protein>
    <submittedName>
        <fullName evidence="5">Transcriptional regulator</fullName>
    </submittedName>
</protein>
<dbReference type="PROSITE" id="PS51755">
    <property type="entry name" value="OMPR_PHOB"/>
    <property type="match status" value="1"/>
</dbReference>
<feature type="transmembrane region" description="Helical" evidence="3">
    <location>
        <begin position="290"/>
        <end position="312"/>
    </location>
</feature>
<comment type="caution">
    <text evidence="5">The sequence shown here is derived from an EMBL/GenBank/DDBJ whole genome shotgun (WGS) entry which is preliminary data.</text>
</comment>
<dbReference type="Proteomes" id="UP000698028">
    <property type="component" value="Unassembled WGS sequence"/>
</dbReference>
<evidence type="ECO:0000259" key="4">
    <source>
        <dbReference type="PROSITE" id="PS51755"/>
    </source>
</evidence>
<feature type="transmembrane region" description="Helical" evidence="3">
    <location>
        <begin position="239"/>
        <end position="270"/>
    </location>
</feature>
<feature type="domain" description="OmpR/PhoB-type" evidence="4">
    <location>
        <begin position="1"/>
        <end position="98"/>
    </location>
</feature>
<evidence type="ECO:0000256" key="2">
    <source>
        <dbReference type="PROSITE-ProRule" id="PRU01091"/>
    </source>
</evidence>
<dbReference type="CDD" id="cd00383">
    <property type="entry name" value="trans_reg_C"/>
    <property type="match status" value="1"/>
</dbReference>
<dbReference type="SMART" id="SM00862">
    <property type="entry name" value="Trans_reg_C"/>
    <property type="match status" value="1"/>
</dbReference>
<keyword evidence="3" id="KW-0472">Membrane</keyword>
<reference evidence="5 6" key="1">
    <citation type="submission" date="2021-07" db="EMBL/GenBank/DDBJ databases">
        <title>The draft genome sequence of Sphingomicrobium sp. B8.</title>
        <authorList>
            <person name="Mu L."/>
        </authorList>
    </citation>
    <scope>NUCLEOTIDE SEQUENCE [LARGE SCALE GENOMIC DNA]</scope>
    <source>
        <strain evidence="5 6">B8</strain>
    </source>
</reference>
<accession>A0ABS6V384</accession>
<feature type="transmembrane region" description="Helical" evidence="3">
    <location>
        <begin position="211"/>
        <end position="232"/>
    </location>
</feature>
<dbReference type="InterPro" id="IPR001867">
    <property type="entry name" value="OmpR/PhoB-type_DNA-bd"/>
</dbReference>